<feature type="domain" description="HRPKS sdrA-like NAD(P)-binding" evidence="1">
    <location>
        <begin position="39"/>
        <end position="155"/>
    </location>
</feature>
<name>A0A2V1DBC6_9PLEO</name>
<gene>
    <name evidence="2" type="ORF">DM02DRAFT_633669</name>
</gene>
<evidence type="ECO:0000259" key="1">
    <source>
        <dbReference type="Pfam" id="PF23114"/>
    </source>
</evidence>
<dbReference type="Pfam" id="PF23114">
    <property type="entry name" value="NAD-bd_HRPKS_sdrA"/>
    <property type="match status" value="1"/>
</dbReference>
<protein>
    <recommendedName>
        <fullName evidence="1">HRPKS sdrA-like NAD(P)-binding domain-containing protein</fullName>
    </recommendedName>
</protein>
<keyword evidence="3" id="KW-1185">Reference proteome</keyword>
<accession>A0A2V1DBC6</accession>
<evidence type="ECO:0000313" key="2">
    <source>
        <dbReference type="EMBL" id="PVH94489.1"/>
    </source>
</evidence>
<evidence type="ECO:0000313" key="3">
    <source>
        <dbReference type="Proteomes" id="UP000244855"/>
    </source>
</evidence>
<dbReference type="AlphaFoldDB" id="A0A2V1DBC6"/>
<dbReference type="Proteomes" id="UP000244855">
    <property type="component" value="Unassembled WGS sequence"/>
</dbReference>
<proteinExistence type="predicted"/>
<dbReference type="EMBL" id="KZ805532">
    <property type="protein sequence ID" value="PVH94489.1"/>
    <property type="molecule type" value="Genomic_DNA"/>
</dbReference>
<reference evidence="2 3" key="1">
    <citation type="journal article" date="2018" name="Sci. Rep.">
        <title>Comparative genomics provides insights into the lifestyle and reveals functional heterogeneity of dark septate endophytic fungi.</title>
        <authorList>
            <person name="Knapp D.G."/>
            <person name="Nemeth J.B."/>
            <person name="Barry K."/>
            <person name="Hainaut M."/>
            <person name="Henrissat B."/>
            <person name="Johnson J."/>
            <person name="Kuo A."/>
            <person name="Lim J.H.P."/>
            <person name="Lipzen A."/>
            <person name="Nolan M."/>
            <person name="Ohm R.A."/>
            <person name="Tamas L."/>
            <person name="Grigoriev I.V."/>
            <person name="Spatafora J.W."/>
            <person name="Nagy L.G."/>
            <person name="Kovacs G.M."/>
        </authorList>
    </citation>
    <scope>NUCLEOTIDE SEQUENCE [LARGE SCALE GENOMIC DNA]</scope>
    <source>
        <strain evidence="2 3">DSE2036</strain>
    </source>
</reference>
<sequence>MHLTGRKRLSDGLKNVLRQAQWKVIEHVYPFPHLKPRSIVLALEESSSSLLRSISERQWESSRSITLQGCHLCWVSEGSQMLGNPDNALVHGMFRTIRAEDRAVDLVMLDVEFRHGPSTHLAIERLLRHFTTTRSKTLIDSEFAERGSILHISRIVPDTLVNAAKNDDETGGAPVTRELRNIEGIGKLQRERLGTLDYLYSF</sequence>
<organism evidence="2 3">
    <name type="scientific">Periconia macrospinosa</name>
    <dbReference type="NCBI Taxonomy" id="97972"/>
    <lineage>
        <taxon>Eukaryota</taxon>
        <taxon>Fungi</taxon>
        <taxon>Dikarya</taxon>
        <taxon>Ascomycota</taxon>
        <taxon>Pezizomycotina</taxon>
        <taxon>Dothideomycetes</taxon>
        <taxon>Pleosporomycetidae</taxon>
        <taxon>Pleosporales</taxon>
        <taxon>Massarineae</taxon>
        <taxon>Periconiaceae</taxon>
        <taxon>Periconia</taxon>
    </lineage>
</organism>
<dbReference type="Gene3D" id="3.40.50.720">
    <property type="entry name" value="NAD(P)-binding Rossmann-like Domain"/>
    <property type="match status" value="1"/>
</dbReference>
<dbReference type="InterPro" id="IPR056501">
    <property type="entry name" value="NAD-bd_HRPKS_sdrA"/>
</dbReference>